<sequence length="45" mass="4929">MEDPQINDGEVLVKLKTSGVNPSDVKIRAGARGELQFPRIIPHSD</sequence>
<dbReference type="Gene3D" id="3.90.180.10">
    <property type="entry name" value="Medium-chain alcohol dehydrogenases, catalytic domain"/>
    <property type="match status" value="1"/>
</dbReference>
<protein>
    <recommendedName>
        <fullName evidence="1">Alcohol dehydrogenase-like N-terminal domain-containing protein</fullName>
    </recommendedName>
</protein>
<accession>A0A381YS36</accession>
<feature type="domain" description="Alcohol dehydrogenase-like N-terminal" evidence="1">
    <location>
        <begin position="8"/>
        <end position="43"/>
    </location>
</feature>
<dbReference type="Pfam" id="PF08240">
    <property type="entry name" value="ADH_N"/>
    <property type="match status" value="1"/>
</dbReference>
<reference evidence="2" key="1">
    <citation type="submission" date="2018-05" db="EMBL/GenBank/DDBJ databases">
        <authorList>
            <person name="Lanie J.A."/>
            <person name="Ng W.-L."/>
            <person name="Kazmierczak K.M."/>
            <person name="Andrzejewski T.M."/>
            <person name="Davidsen T.M."/>
            <person name="Wayne K.J."/>
            <person name="Tettelin H."/>
            <person name="Glass J.I."/>
            <person name="Rusch D."/>
            <person name="Podicherti R."/>
            <person name="Tsui H.-C.T."/>
            <person name="Winkler M.E."/>
        </authorList>
    </citation>
    <scope>NUCLEOTIDE SEQUENCE</scope>
</reference>
<dbReference type="InterPro" id="IPR011032">
    <property type="entry name" value="GroES-like_sf"/>
</dbReference>
<evidence type="ECO:0000313" key="2">
    <source>
        <dbReference type="EMBL" id="SVA79779.1"/>
    </source>
</evidence>
<dbReference type="AlphaFoldDB" id="A0A381YS36"/>
<organism evidence="2">
    <name type="scientific">marine metagenome</name>
    <dbReference type="NCBI Taxonomy" id="408172"/>
    <lineage>
        <taxon>unclassified sequences</taxon>
        <taxon>metagenomes</taxon>
        <taxon>ecological metagenomes</taxon>
    </lineage>
</organism>
<dbReference type="EMBL" id="UINC01018913">
    <property type="protein sequence ID" value="SVA79779.1"/>
    <property type="molecule type" value="Genomic_DNA"/>
</dbReference>
<feature type="non-terminal residue" evidence="2">
    <location>
        <position position="45"/>
    </location>
</feature>
<evidence type="ECO:0000259" key="1">
    <source>
        <dbReference type="Pfam" id="PF08240"/>
    </source>
</evidence>
<gene>
    <name evidence="2" type="ORF">METZ01_LOCUS132633</name>
</gene>
<dbReference type="InterPro" id="IPR013154">
    <property type="entry name" value="ADH-like_N"/>
</dbReference>
<dbReference type="SUPFAM" id="SSF50129">
    <property type="entry name" value="GroES-like"/>
    <property type="match status" value="1"/>
</dbReference>
<proteinExistence type="predicted"/>
<name>A0A381YS36_9ZZZZ</name>